<reference evidence="6" key="1">
    <citation type="journal article" date="2023" name="Commun. Biol.">
        <title>Genome analysis of Parmales, the sister group of diatoms, reveals the evolutionary specialization of diatoms from phago-mixotrophs to photoautotrophs.</title>
        <authorList>
            <person name="Ban H."/>
            <person name="Sato S."/>
            <person name="Yoshikawa S."/>
            <person name="Yamada K."/>
            <person name="Nakamura Y."/>
            <person name="Ichinomiya M."/>
            <person name="Sato N."/>
            <person name="Blanc-Mathieu R."/>
            <person name="Endo H."/>
            <person name="Kuwata A."/>
            <person name="Ogata H."/>
        </authorList>
    </citation>
    <scope>NUCLEOTIDE SEQUENCE [LARGE SCALE GENOMIC DNA]</scope>
    <source>
        <strain evidence="6">NIES 3700</strain>
    </source>
</reference>
<dbReference type="EMBL" id="BRXW01000081">
    <property type="protein sequence ID" value="GMI05120.1"/>
    <property type="molecule type" value="Genomic_DNA"/>
</dbReference>
<dbReference type="Gene3D" id="1.10.10.60">
    <property type="entry name" value="Homeodomain-like"/>
    <property type="match status" value="1"/>
</dbReference>
<keyword evidence="3" id="KW-0539">Nucleus</keyword>
<keyword evidence="2" id="KW-0804">Transcription</keyword>
<evidence type="ECO:0000256" key="3">
    <source>
        <dbReference type="ARBA" id="ARBA00023242"/>
    </source>
</evidence>
<keyword evidence="1" id="KW-0805">Transcription regulation</keyword>
<evidence type="ECO:0000256" key="1">
    <source>
        <dbReference type="ARBA" id="ARBA00023015"/>
    </source>
</evidence>
<dbReference type="InterPro" id="IPR009057">
    <property type="entry name" value="Homeodomain-like_sf"/>
</dbReference>
<evidence type="ECO:0000313" key="5">
    <source>
        <dbReference type="EMBL" id="GMI05120.1"/>
    </source>
</evidence>
<feature type="domain" description="Myb-like" evidence="4">
    <location>
        <begin position="97"/>
        <end position="143"/>
    </location>
</feature>
<keyword evidence="6" id="KW-1185">Reference proteome</keyword>
<dbReference type="InterPro" id="IPR001005">
    <property type="entry name" value="SANT/Myb"/>
</dbReference>
<sequence>MSSTSSEFSEAEHTTFVTSLSELTQATANTTKGLSTPSSEVFQDIATKLNRPVEEVTTHAYKYFIKLQSCALDLHSSLQNPRLSLNLNKDTASATKKWTEEENTRFENLLTVHNTPEDDRWEKIGAAMNKSSGEVRQMYSSLLSDVFKIECGIK</sequence>
<dbReference type="SUPFAM" id="SSF46689">
    <property type="entry name" value="Homeodomain-like"/>
    <property type="match status" value="1"/>
</dbReference>
<dbReference type="PANTHER" id="PTHR43952:SF75">
    <property type="entry name" value="PROTEIN RADIALIS-LIKE 6"/>
    <property type="match status" value="1"/>
</dbReference>
<dbReference type="PANTHER" id="PTHR43952">
    <property type="entry name" value="MYB FAMILY TRANSCRIPTION FACTOR-RELATED"/>
    <property type="match status" value="1"/>
</dbReference>
<protein>
    <recommendedName>
        <fullName evidence="4">Myb-like domain-containing protein</fullName>
    </recommendedName>
</protein>
<name>A0A9W7C8R2_9STRA</name>
<dbReference type="AlphaFoldDB" id="A0A9W7C8R2"/>
<evidence type="ECO:0000256" key="2">
    <source>
        <dbReference type="ARBA" id="ARBA00023163"/>
    </source>
</evidence>
<evidence type="ECO:0000313" key="6">
    <source>
        <dbReference type="Proteomes" id="UP001165122"/>
    </source>
</evidence>
<dbReference type="SMART" id="SM00717">
    <property type="entry name" value="SANT"/>
    <property type="match status" value="2"/>
</dbReference>
<accession>A0A9W7C8R2</accession>
<dbReference type="InterPro" id="IPR044636">
    <property type="entry name" value="RADIALIS-like"/>
</dbReference>
<dbReference type="PROSITE" id="PS50090">
    <property type="entry name" value="MYB_LIKE"/>
    <property type="match status" value="1"/>
</dbReference>
<dbReference type="OrthoDB" id="118550at2759"/>
<organism evidence="5 6">
    <name type="scientific">Triparma laevis f. longispina</name>
    <dbReference type="NCBI Taxonomy" id="1714387"/>
    <lineage>
        <taxon>Eukaryota</taxon>
        <taxon>Sar</taxon>
        <taxon>Stramenopiles</taxon>
        <taxon>Ochrophyta</taxon>
        <taxon>Bolidophyceae</taxon>
        <taxon>Parmales</taxon>
        <taxon>Triparmaceae</taxon>
        <taxon>Triparma</taxon>
    </lineage>
</organism>
<proteinExistence type="predicted"/>
<dbReference type="GO" id="GO:0003700">
    <property type="term" value="F:DNA-binding transcription factor activity"/>
    <property type="evidence" value="ECO:0007669"/>
    <property type="project" value="InterPro"/>
</dbReference>
<dbReference type="CDD" id="cd00167">
    <property type="entry name" value="SANT"/>
    <property type="match status" value="1"/>
</dbReference>
<evidence type="ECO:0000259" key="4">
    <source>
        <dbReference type="PROSITE" id="PS50090"/>
    </source>
</evidence>
<dbReference type="Proteomes" id="UP001165122">
    <property type="component" value="Unassembled WGS sequence"/>
</dbReference>
<comment type="caution">
    <text evidence="5">The sequence shown here is derived from an EMBL/GenBank/DDBJ whole genome shotgun (WGS) entry which is preliminary data.</text>
</comment>
<gene>
    <name evidence="5" type="ORF">TrLO_g2252</name>
</gene>